<proteinExistence type="predicted"/>
<comment type="caution">
    <text evidence="3">The sequence shown here is derived from an EMBL/GenBank/DDBJ whole genome shotgun (WGS) entry which is preliminary data.</text>
</comment>
<dbReference type="AlphaFoldDB" id="A0A0W0GD68"/>
<evidence type="ECO:0000313" key="3">
    <source>
        <dbReference type="EMBL" id="KTB46522.1"/>
    </source>
</evidence>
<name>A0A0W0GD68_MONRR</name>
<reference evidence="3 4" key="1">
    <citation type="submission" date="2015-12" db="EMBL/GenBank/DDBJ databases">
        <title>Draft genome sequence of Moniliophthora roreri, the causal agent of frosty pod rot of cacao.</title>
        <authorList>
            <person name="Aime M.C."/>
            <person name="Diaz-Valderrama J.R."/>
            <person name="Kijpornyongpan T."/>
            <person name="Phillips-Mora W."/>
        </authorList>
    </citation>
    <scope>NUCLEOTIDE SEQUENCE [LARGE SCALE GENOMIC DNA]</scope>
    <source>
        <strain evidence="3 4">MCA 2952</strain>
    </source>
</reference>
<sequence>MQLPPPLPLLLLAASCPESQAQFLLCLEKDIMAKTSHTSTDSTPIPISSLTSSILDSMTTKSEQPEISTTDWNPSSKASFSYSPNATYSKKIIESCSLEIANQVMYACNYHIGLAGPITVLSLFSYHPHLSMPPPADPQAMSEYSDPLSFSLIDHLGRRTNGNRYPHPDINNMRSLITRLTSEPRTLEEQLTPAPRVATEPPANDTLVYPDPTPDPNVKPKIEPTDNAPGQELTPPTTADPRSLQMPEASVPP</sequence>
<dbReference type="EMBL" id="LATX01000321">
    <property type="protein sequence ID" value="KTB46522.1"/>
    <property type="molecule type" value="Genomic_DNA"/>
</dbReference>
<feature type="region of interest" description="Disordered" evidence="1">
    <location>
        <begin position="182"/>
        <end position="253"/>
    </location>
</feature>
<evidence type="ECO:0000256" key="1">
    <source>
        <dbReference type="SAM" id="MobiDB-lite"/>
    </source>
</evidence>
<gene>
    <name evidence="3" type="ORF">WG66_903</name>
</gene>
<protein>
    <submittedName>
        <fullName evidence="3">Uncharacterized protein</fullName>
    </submittedName>
</protein>
<dbReference type="Proteomes" id="UP000054988">
    <property type="component" value="Unassembled WGS sequence"/>
</dbReference>
<feature type="chain" id="PRO_5006902575" evidence="2">
    <location>
        <begin position="22"/>
        <end position="253"/>
    </location>
</feature>
<keyword evidence="2" id="KW-0732">Signal</keyword>
<evidence type="ECO:0000256" key="2">
    <source>
        <dbReference type="SAM" id="SignalP"/>
    </source>
</evidence>
<accession>A0A0W0GD68</accession>
<feature type="signal peptide" evidence="2">
    <location>
        <begin position="1"/>
        <end position="21"/>
    </location>
</feature>
<evidence type="ECO:0000313" key="4">
    <source>
        <dbReference type="Proteomes" id="UP000054988"/>
    </source>
</evidence>
<organism evidence="3 4">
    <name type="scientific">Moniliophthora roreri</name>
    <name type="common">Frosty pod rot fungus</name>
    <name type="synonym">Monilia roreri</name>
    <dbReference type="NCBI Taxonomy" id="221103"/>
    <lineage>
        <taxon>Eukaryota</taxon>
        <taxon>Fungi</taxon>
        <taxon>Dikarya</taxon>
        <taxon>Basidiomycota</taxon>
        <taxon>Agaricomycotina</taxon>
        <taxon>Agaricomycetes</taxon>
        <taxon>Agaricomycetidae</taxon>
        <taxon>Agaricales</taxon>
        <taxon>Marasmiineae</taxon>
        <taxon>Marasmiaceae</taxon>
        <taxon>Moniliophthora</taxon>
    </lineage>
</organism>